<protein>
    <submittedName>
        <fullName evidence="2">Prepilin-type N-terminal cleavage/methylation domain-containing protein</fullName>
    </submittedName>
</protein>
<feature type="transmembrane region" description="Helical" evidence="1">
    <location>
        <begin position="15"/>
        <end position="35"/>
    </location>
</feature>
<dbReference type="Gene3D" id="3.30.700.10">
    <property type="entry name" value="Glycoprotein, Type 4 Pilin"/>
    <property type="match status" value="1"/>
</dbReference>
<comment type="caution">
    <text evidence="2">The sequence shown here is derived from an EMBL/GenBank/DDBJ whole genome shotgun (WGS) entry which is preliminary data.</text>
</comment>
<keyword evidence="1" id="KW-0472">Membrane</keyword>
<dbReference type="Pfam" id="PF07963">
    <property type="entry name" value="N_methyl"/>
    <property type="match status" value="1"/>
</dbReference>
<dbReference type="InterPro" id="IPR012902">
    <property type="entry name" value="N_methyl_site"/>
</dbReference>
<keyword evidence="3" id="KW-1185">Reference proteome</keyword>
<dbReference type="InterPro" id="IPR045584">
    <property type="entry name" value="Pilin-like"/>
</dbReference>
<dbReference type="AlphaFoldDB" id="A0AAE3N5L6"/>
<name>A0AAE3N5L6_9BURK</name>
<dbReference type="Proteomes" id="UP001212602">
    <property type="component" value="Unassembled WGS sequence"/>
</dbReference>
<evidence type="ECO:0000313" key="2">
    <source>
        <dbReference type="EMBL" id="MDA7414984.1"/>
    </source>
</evidence>
<accession>A0AAE3N5L6</accession>
<evidence type="ECO:0000256" key="1">
    <source>
        <dbReference type="SAM" id="Phobius"/>
    </source>
</evidence>
<reference evidence="2" key="1">
    <citation type="submission" date="2023-01" db="EMBL/GenBank/DDBJ databases">
        <title>Xenophilus mangrovi sp. nov., isolated from soil of Mangrove nature reserve.</title>
        <authorList>
            <person name="Xu S."/>
            <person name="Liu Z."/>
            <person name="Xu Y."/>
        </authorList>
    </citation>
    <scope>NUCLEOTIDE SEQUENCE</scope>
    <source>
        <strain evidence="2">YW8</strain>
    </source>
</reference>
<keyword evidence="1" id="KW-1133">Transmembrane helix</keyword>
<gene>
    <name evidence="2" type="ORF">PGB34_01280</name>
</gene>
<proteinExistence type="predicted"/>
<dbReference type="NCBIfam" id="TIGR02532">
    <property type="entry name" value="IV_pilin_GFxxxE"/>
    <property type="match status" value="1"/>
</dbReference>
<dbReference type="PROSITE" id="PS00409">
    <property type="entry name" value="PROKAR_NTER_METHYL"/>
    <property type="match status" value="1"/>
</dbReference>
<dbReference type="EMBL" id="JAQIPB010000001">
    <property type="protein sequence ID" value="MDA7414984.1"/>
    <property type="molecule type" value="Genomic_DNA"/>
</dbReference>
<dbReference type="SUPFAM" id="SSF54523">
    <property type="entry name" value="Pili subunits"/>
    <property type="match status" value="1"/>
</dbReference>
<evidence type="ECO:0000313" key="3">
    <source>
        <dbReference type="Proteomes" id="UP001212602"/>
    </source>
</evidence>
<organism evidence="2 3">
    <name type="scientific">Xenophilus arseniciresistens</name>
    <dbReference type="NCBI Taxonomy" id="1283306"/>
    <lineage>
        <taxon>Bacteria</taxon>
        <taxon>Pseudomonadati</taxon>
        <taxon>Pseudomonadota</taxon>
        <taxon>Betaproteobacteria</taxon>
        <taxon>Burkholderiales</taxon>
        <taxon>Comamonadaceae</taxon>
        <taxon>Xenophilus</taxon>
    </lineage>
</organism>
<sequence length="204" mass="21411">MLNAGRAPGTRPHGFTLIELLVTLSVLAILMMIAVPSMSQWVRNNQVRAVASTLQNGIRTAQAESLRRSRQVVLVLTDDKAVDSSTSVTAKADGRYWATYTVPLDGTSESKALLDSGTVRDVGDGVSITGPSALCFSSLGRLVANSSPGITSAQCALPSGSATHSLDVGMSNATRRLRVLVSIGGQVRMCDRDKSISSHPDGCP</sequence>
<keyword evidence="1" id="KW-0812">Transmembrane</keyword>
<dbReference type="RefSeq" id="WP_271426254.1">
    <property type="nucleotide sequence ID" value="NZ_JAQIPB010000001.1"/>
</dbReference>